<dbReference type="InterPro" id="IPR008278">
    <property type="entry name" value="4-PPantetheinyl_Trfase_dom"/>
</dbReference>
<dbReference type="Pfam" id="PF01648">
    <property type="entry name" value="ACPS"/>
    <property type="match status" value="1"/>
</dbReference>
<dbReference type="NCBIfam" id="TIGR00556">
    <property type="entry name" value="pantethn_trn"/>
    <property type="match status" value="1"/>
</dbReference>
<evidence type="ECO:0000256" key="5">
    <source>
        <dbReference type="ARBA" id="ARBA00022842"/>
    </source>
</evidence>
<evidence type="ECO:0000256" key="3">
    <source>
        <dbReference type="ARBA" id="ARBA00022723"/>
    </source>
</evidence>
<protein>
    <recommendedName>
        <fullName evidence="8">Holo-[acyl-carrier-protein] synthase</fullName>
        <shortName evidence="8">Holo-ACP synthase</shortName>
        <ecNumber evidence="8">2.7.8.7</ecNumber>
    </recommendedName>
    <alternativeName>
        <fullName evidence="8">4'-phosphopantetheinyl transferase AcpS</fullName>
    </alternativeName>
</protein>
<keyword evidence="4 8" id="KW-0276">Fatty acid metabolism</keyword>
<dbReference type="Proteomes" id="UP000095558">
    <property type="component" value="Unassembled WGS sequence"/>
</dbReference>
<dbReference type="InterPro" id="IPR002582">
    <property type="entry name" value="ACPS"/>
</dbReference>
<evidence type="ECO:0000256" key="7">
    <source>
        <dbReference type="ARBA" id="ARBA00023160"/>
    </source>
</evidence>
<dbReference type="GO" id="GO:0008897">
    <property type="term" value="F:holo-[acyl-carrier-protein] synthase activity"/>
    <property type="evidence" value="ECO:0007669"/>
    <property type="project" value="UniProtKB-UniRule"/>
</dbReference>
<reference evidence="10 11" key="1">
    <citation type="submission" date="2015-09" db="EMBL/GenBank/DDBJ databases">
        <authorList>
            <consortium name="Pathogen Informatics"/>
        </authorList>
    </citation>
    <scope>NUCLEOTIDE SEQUENCE [LARGE SCALE GENOMIC DNA]</scope>
    <source>
        <strain evidence="10 11">2789STDY5834855</strain>
    </source>
</reference>
<dbReference type="OrthoDB" id="517356at2"/>
<keyword evidence="1 8" id="KW-0444">Lipid biosynthesis</keyword>
<evidence type="ECO:0000259" key="9">
    <source>
        <dbReference type="Pfam" id="PF01648"/>
    </source>
</evidence>
<proteinExistence type="inferred from homology"/>
<evidence type="ECO:0000256" key="1">
    <source>
        <dbReference type="ARBA" id="ARBA00022516"/>
    </source>
</evidence>
<organism evidence="10 11">
    <name type="scientific">Clostridium disporicum</name>
    <dbReference type="NCBI Taxonomy" id="84024"/>
    <lineage>
        <taxon>Bacteria</taxon>
        <taxon>Bacillati</taxon>
        <taxon>Bacillota</taxon>
        <taxon>Clostridia</taxon>
        <taxon>Eubacteriales</taxon>
        <taxon>Clostridiaceae</taxon>
        <taxon>Clostridium</taxon>
    </lineage>
</organism>
<dbReference type="EC" id="2.7.8.7" evidence="8"/>
<comment type="subcellular location">
    <subcellularLocation>
        <location evidence="8">Cytoplasm</location>
    </subcellularLocation>
</comment>
<keyword evidence="6 8" id="KW-0443">Lipid metabolism</keyword>
<dbReference type="EMBL" id="CYZV01000057">
    <property type="protein sequence ID" value="CUO81299.1"/>
    <property type="molecule type" value="Genomic_DNA"/>
</dbReference>
<evidence type="ECO:0000256" key="8">
    <source>
        <dbReference type="HAMAP-Rule" id="MF_00101"/>
    </source>
</evidence>
<accession>A0A174I8B5</accession>
<comment type="function">
    <text evidence="8">Transfers the 4'-phosphopantetheine moiety from coenzyme A to a Ser of acyl-carrier-protein.</text>
</comment>
<keyword evidence="8" id="KW-0963">Cytoplasm</keyword>
<feature type="binding site" evidence="8">
    <location>
        <position position="56"/>
    </location>
    <ligand>
        <name>Mg(2+)</name>
        <dbReference type="ChEBI" id="CHEBI:18420"/>
    </ligand>
</feature>
<feature type="binding site" evidence="8">
    <location>
        <position position="8"/>
    </location>
    <ligand>
        <name>Mg(2+)</name>
        <dbReference type="ChEBI" id="CHEBI:18420"/>
    </ligand>
</feature>
<comment type="cofactor">
    <cofactor evidence="8">
        <name>Mg(2+)</name>
        <dbReference type="ChEBI" id="CHEBI:18420"/>
    </cofactor>
</comment>
<sequence length="126" mass="14063">MILGVGTDIIEIDRIKNAIDNTPGFLEKVFTEREVEELSKNTLRVESVAGNFAVKEAVSKAVGTGIRGFSFRDIEVFRDELGKPIVRVSSKIEEVIKSKDYLFNVSISHNKTMAIAFVVLEDRQST</sequence>
<keyword evidence="3 8" id="KW-0479">Metal-binding</keyword>
<keyword evidence="7 8" id="KW-0275">Fatty acid biosynthesis</keyword>
<dbReference type="HAMAP" id="MF_00101">
    <property type="entry name" value="AcpS"/>
    <property type="match status" value="1"/>
</dbReference>
<feature type="domain" description="4'-phosphopantetheinyl transferase" evidence="9">
    <location>
        <begin position="4"/>
        <end position="93"/>
    </location>
</feature>
<keyword evidence="5 8" id="KW-0460">Magnesium</keyword>
<dbReference type="SUPFAM" id="SSF56214">
    <property type="entry name" value="4'-phosphopantetheinyl transferase"/>
    <property type="match status" value="1"/>
</dbReference>
<dbReference type="InterPro" id="IPR037143">
    <property type="entry name" value="4-PPantetheinyl_Trfase_dom_sf"/>
</dbReference>
<gene>
    <name evidence="8 10" type="primary">acpS</name>
    <name evidence="10" type="ORF">ERS852470_03442</name>
</gene>
<evidence type="ECO:0000313" key="10">
    <source>
        <dbReference type="EMBL" id="CUO81299.1"/>
    </source>
</evidence>
<evidence type="ECO:0000313" key="11">
    <source>
        <dbReference type="Proteomes" id="UP000095558"/>
    </source>
</evidence>
<evidence type="ECO:0000256" key="4">
    <source>
        <dbReference type="ARBA" id="ARBA00022832"/>
    </source>
</evidence>
<dbReference type="NCBIfam" id="TIGR00516">
    <property type="entry name" value="acpS"/>
    <property type="match status" value="1"/>
</dbReference>
<dbReference type="GO" id="GO:0000287">
    <property type="term" value="F:magnesium ion binding"/>
    <property type="evidence" value="ECO:0007669"/>
    <property type="project" value="UniProtKB-UniRule"/>
</dbReference>
<keyword evidence="2 8" id="KW-0808">Transferase</keyword>
<dbReference type="Gene3D" id="3.90.470.20">
    <property type="entry name" value="4'-phosphopantetheinyl transferase domain"/>
    <property type="match status" value="1"/>
</dbReference>
<dbReference type="GO" id="GO:0006633">
    <property type="term" value="P:fatty acid biosynthetic process"/>
    <property type="evidence" value="ECO:0007669"/>
    <property type="project" value="UniProtKB-UniRule"/>
</dbReference>
<evidence type="ECO:0000256" key="6">
    <source>
        <dbReference type="ARBA" id="ARBA00023098"/>
    </source>
</evidence>
<dbReference type="GO" id="GO:0005737">
    <property type="term" value="C:cytoplasm"/>
    <property type="evidence" value="ECO:0007669"/>
    <property type="project" value="UniProtKB-SubCell"/>
</dbReference>
<name>A0A174I8B5_9CLOT</name>
<evidence type="ECO:0000256" key="2">
    <source>
        <dbReference type="ARBA" id="ARBA00022679"/>
    </source>
</evidence>
<comment type="catalytic activity">
    <reaction evidence="8">
        <text>apo-[ACP] + CoA = holo-[ACP] + adenosine 3',5'-bisphosphate + H(+)</text>
        <dbReference type="Rhea" id="RHEA:12068"/>
        <dbReference type="Rhea" id="RHEA-COMP:9685"/>
        <dbReference type="Rhea" id="RHEA-COMP:9690"/>
        <dbReference type="ChEBI" id="CHEBI:15378"/>
        <dbReference type="ChEBI" id="CHEBI:29999"/>
        <dbReference type="ChEBI" id="CHEBI:57287"/>
        <dbReference type="ChEBI" id="CHEBI:58343"/>
        <dbReference type="ChEBI" id="CHEBI:64479"/>
        <dbReference type="EC" id="2.7.8.7"/>
    </reaction>
</comment>
<dbReference type="RefSeq" id="WP_055277898.1">
    <property type="nucleotide sequence ID" value="NZ_CYZV01000057.1"/>
</dbReference>
<dbReference type="InterPro" id="IPR004568">
    <property type="entry name" value="Ppantetheine-prot_Trfase_dom"/>
</dbReference>
<comment type="similarity">
    <text evidence="8">Belongs to the P-Pant transferase superfamily. AcpS family.</text>
</comment>
<dbReference type="AlphaFoldDB" id="A0A174I8B5"/>